<dbReference type="InterPro" id="IPR023214">
    <property type="entry name" value="HAD_sf"/>
</dbReference>
<comment type="cofactor">
    <cofactor evidence="1 18">
        <name>Mg(2+)</name>
        <dbReference type="ChEBI" id="CHEBI:18420"/>
    </cofactor>
</comment>
<feature type="domain" description="P-type ATPase N-terminal" evidence="21">
    <location>
        <begin position="198"/>
        <end position="249"/>
    </location>
</feature>
<dbReference type="PRINTS" id="PR00119">
    <property type="entry name" value="CATATPASE"/>
</dbReference>
<evidence type="ECO:0000256" key="6">
    <source>
        <dbReference type="ARBA" id="ARBA00022723"/>
    </source>
</evidence>
<feature type="compositionally biased region" description="Polar residues" evidence="20">
    <location>
        <begin position="148"/>
        <end position="168"/>
    </location>
</feature>
<dbReference type="Proteomes" id="UP000672032">
    <property type="component" value="Chromosome 9"/>
</dbReference>
<dbReference type="SFLD" id="SFLDG00002">
    <property type="entry name" value="C1.7:_P-type_atpase_like"/>
    <property type="match status" value="1"/>
</dbReference>
<keyword evidence="12" id="KW-0445">Lipid transport</keyword>
<feature type="region of interest" description="Disordered" evidence="20">
    <location>
        <begin position="507"/>
        <end position="528"/>
    </location>
</feature>
<feature type="binding site" evidence="18">
    <location>
        <position position="1082"/>
    </location>
    <ligand>
        <name>Mg(2+)</name>
        <dbReference type="ChEBI" id="CHEBI:18420"/>
    </ligand>
</feature>
<feature type="transmembrane region" description="Helical" evidence="19">
    <location>
        <begin position="1172"/>
        <end position="1191"/>
    </location>
</feature>
<dbReference type="InterPro" id="IPR044492">
    <property type="entry name" value="P_typ_ATPase_HD_dom"/>
</dbReference>
<feature type="binding site" evidence="18">
    <location>
        <position position="676"/>
    </location>
    <ligand>
        <name>Mg(2+)</name>
        <dbReference type="ChEBI" id="CHEBI:18420"/>
    </ligand>
</feature>
<dbReference type="SUPFAM" id="SSF81660">
    <property type="entry name" value="Metal cation-transporting ATPase, ATP-binding domain N"/>
    <property type="match status" value="1"/>
</dbReference>
<proteinExistence type="inferred from homology"/>
<evidence type="ECO:0000256" key="19">
    <source>
        <dbReference type="RuleBase" id="RU362033"/>
    </source>
</evidence>
<dbReference type="InterPro" id="IPR023298">
    <property type="entry name" value="ATPase_P-typ_TM_dom_sf"/>
</dbReference>
<dbReference type="SUPFAM" id="SSF81665">
    <property type="entry name" value="Calcium ATPase, transmembrane domain M"/>
    <property type="match status" value="1"/>
</dbReference>
<dbReference type="EC" id="7.6.2.1" evidence="19"/>
<evidence type="ECO:0000259" key="22">
    <source>
        <dbReference type="Pfam" id="PF16212"/>
    </source>
</evidence>
<dbReference type="Pfam" id="PF16212">
    <property type="entry name" value="PhoLip_ATPase_C"/>
    <property type="match status" value="1"/>
</dbReference>
<keyword evidence="5 19" id="KW-0812">Transmembrane</keyword>
<dbReference type="GO" id="GO:0005886">
    <property type="term" value="C:plasma membrane"/>
    <property type="evidence" value="ECO:0007669"/>
    <property type="project" value="TreeGrafter"/>
</dbReference>
<feature type="compositionally biased region" description="Acidic residues" evidence="20">
    <location>
        <begin position="16"/>
        <end position="30"/>
    </location>
</feature>
<dbReference type="GO" id="GO:0005802">
    <property type="term" value="C:trans-Golgi network"/>
    <property type="evidence" value="ECO:0007669"/>
    <property type="project" value="TreeGrafter"/>
</dbReference>
<evidence type="ECO:0000256" key="14">
    <source>
        <dbReference type="ARBA" id="ARBA00034036"/>
    </source>
</evidence>
<keyword evidence="24" id="KW-1185">Reference proteome</keyword>
<dbReference type="InterPro" id="IPR032630">
    <property type="entry name" value="P_typ_ATPase_c"/>
</dbReference>
<dbReference type="InterPro" id="IPR018303">
    <property type="entry name" value="ATPase_P-typ_P_site"/>
</dbReference>
<comment type="similarity">
    <text evidence="3 19">Belongs to the cation transport ATPase (P-type) (TC 3.A.3) family. Type IV subfamily.</text>
</comment>
<keyword evidence="8 17" id="KW-0067">ATP-binding</keyword>
<dbReference type="GO" id="GO:0006890">
    <property type="term" value="P:retrograde vesicle-mediated transport, Golgi to endoplasmic reticulum"/>
    <property type="evidence" value="ECO:0007669"/>
    <property type="project" value="TreeGrafter"/>
</dbReference>
<evidence type="ECO:0000256" key="9">
    <source>
        <dbReference type="ARBA" id="ARBA00022842"/>
    </source>
</evidence>
<feature type="compositionally biased region" description="Basic and acidic residues" evidence="20">
    <location>
        <begin position="84"/>
        <end position="97"/>
    </location>
</feature>
<evidence type="ECO:0000313" key="23">
    <source>
        <dbReference type="EMBL" id="QSZ37807.1"/>
    </source>
</evidence>
<dbReference type="SUPFAM" id="SSF81653">
    <property type="entry name" value="Calcium ATPase, transduction domain A"/>
    <property type="match status" value="1"/>
</dbReference>
<evidence type="ECO:0000256" key="12">
    <source>
        <dbReference type="ARBA" id="ARBA00023055"/>
    </source>
</evidence>
<dbReference type="FunFam" id="3.40.50.1000:FF:000009">
    <property type="entry name" value="Phospholipid-transporting ATPase"/>
    <property type="match status" value="1"/>
</dbReference>
<feature type="binding site" evidence="17">
    <location>
        <position position="677"/>
    </location>
    <ligand>
        <name>ATP</name>
        <dbReference type="ChEBI" id="CHEBI:30616"/>
    </ligand>
</feature>
<dbReference type="Pfam" id="PF16209">
    <property type="entry name" value="PhoLip_ATPase_N"/>
    <property type="match status" value="1"/>
</dbReference>
<name>A0A8A3PQJ5_9HELO</name>
<feature type="region of interest" description="Disordered" evidence="20">
    <location>
        <begin position="308"/>
        <end position="350"/>
    </location>
</feature>
<dbReference type="GO" id="GO:0016887">
    <property type="term" value="F:ATP hydrolysis activity"/>
    <property type="evidence" value="ECO:0007669"/>
    <property type="project" value="InterPro"/>
</dbReference>
<comment type="subcellular location">
    <subcellularLocation>
        <location evidence="2">Endosome membrane</location>
        <topology evidence="2">Multi-pass membrane protein</topology>
    </subcellularLocation>
    <subcellularLocation>
        <location evidence="19">Membrane</location>
        <topology evidence="19">Multi-pass membrane protein</topology>
    </subcellularLocation>
</comment>
<evidence type="ECO:0000256" key="7">
    <source>
        <dbReference type="ARBA" id="ARBA00022741"/>
    </source>
</evidence>
<gene>
    <name evidence="23" type="ORF">DSL72_008907</name>
</gene>
<evidence type="ECO:0000256" key="8">
    <source>
        <dbReference type="ARBA" id="ARBA00022840"/>
    </source>
</evidence>
<evidence type="ECO:0000256" key="16">
    <source>
        <dbReference type="PIRSR" id="PIRSR606539-1"/>
    </source>
</evidence>
<dbReference type="PROSITE" id="PS00154">
    <property type="entry name" value="ATPASE_E1_E2"/>
    <property type="match status" value="1"/>
</dbReference>
<evidence type="ECO:0000256" key="13">
    <source>
        <dbReference type="ARBA" id="ARBA00023136"/>
    </source>
</evidence>
<feature type="binding site" evidence="17">
    <location>
        <position position="975"/>
    </location>
    <ligand>
        <name>ATP</name>
        <dbReference type="ChEBI" id="CHEBI:30616"/>
    </ligand>
</feature>
<comment type="catalytic activity">
    <reaction evidence="15">
        <text>a 1,2-diacyl-sn-glycero-3-phosphoethanolamine(out) + ATP + H2O = a 1,2-diacyl-sn-glycero-3-phosphoethanolamine(in) + ADP + phosphate + H(+)</text>
        <dbReference type="Rhea" id="RHEA:66132"/>
        <dbReference type="ChEBI" id="CHEBI:15377"/>
        <dbReference type="ChEBI" id="CHEBI:15378"/>
        <dbReference type="ChEBI" id="CHEBI:30616"/>
        <dbReference type="ChEBI" id="CHEBI:43474"/>
        <dbReference type="ChEBI" id="CHEBI:64612"/>
        <dbReference type="ChEBI" id="CHEBI:456216"/>
    </reaction>
    <physiologicalReaction direction="left-to-right" evidence="15">
        <dbReference type="Rhea" id="RHEA:66133"/>
    </physiologicalReaction>
</comment>
<feature type="binding site" evidence="17">
    <location>
        <position position="974"/>
    </location>
    <ligand>
        <name>ATP</name>
        <dbReference type="ChEBI" id="CHEBI:30616"/>
    </ligand>
</feature>
<feature type="binding site" evidence="18">
    <location>
        <position position="1086"/>
    </location>
    <ligand>
        <name>Mg(2+)</name>
        <dbReference type="ChEBI" id="CHEBI:18420"/>
    </ligand>
</feature>
<dbReference type="SUPFAM" id="SSF56784">
    <property type="entry name" value="HAD-like"/>
    <property type="match status" value="1"/>
</dbReference>
<feature type="compositionally biased region" description="Low complexity" evidence="20">
    <location>
        <begin position="110"/>
        <end position="119"/>
    </location>
</feature>
<keyword evidence="11 19" id="KW-1133">Transmembrane helix</keyword>
<feature type="transmembrane region" description="Helical" evidence="19">
    <location>
        <begin position="1216"/>
        <end position="1238"/>
    </location>
</feature>
<keyword evidence="4" id="KW-0813">Transport</keyword>
<keyword evidence="6 18" id="KW-0479">Metal-binding</keyword>
<dbReference type="EMBL" id="CP063413">
    <property type="protein sequence ID" value="QSZ37807.1"/>
    <property type="molecule type" value="Genomic_DNA"/>
</dbReference>
<evidence type="ECO:0000256" key="5">
    <source>
        <dbReference type="ARBA" id="ARBA00022692"/>
    </source>
</evidence>
<feature type="domain" description="P-type ATPase C-terminal" evidence="22">
    <location>
        <begin position="1109"/>
        <end position="1336"/>
    </location>
</feature>
<dbReference type="InterPro" id="IPR032631">
    <property type="entry name" value="P-type_ATPase_N"/>
</dbReference>
<feature type="compositionally biased region" description="Basic and acidic residues" evidence="20">
    <location>
        <begin position="507"/>
        <end position="519"/>
    </location>
</feature>
<dbReference type="FunFam" id="3.40.1110.10:FF:000067">
    <property type="entry name" value="Phospholipid-transporting ATPase"/>
    <property type="match status" value="1"/>
</dbReference>
<feature type="transmembrane region" description="Helical" evidence="19">
    <location>
        <begin position="1301"/>
        <end position="1322"/>
    </location>
</feature>
<dbReference type="GO" id="GO:0010008">
    <property type="term" value="C:endosome membrane"/>
    <property type="evidence" value="ECO:0007669"/>
    <property type="project" value="UniProtKB-SubCell"/>
</dbReference>
<keyword evidence="13 19" id="KW-0472">Membrane</keyword>
<organism evidence="23 24">
    <name type="scientific">Monilinia vaccinii-corymbosi</name>
    <dbReference type="NCBI Taxonomy" id="61207"/>
    <lineage>
        <taxon>Eukaryota</taxon>
        <taxon>Fungi</taxon>
        <taxon>Dikarya</taxon>
        <taxon>Ascomycota</taxon>
        <taxon>Pezizomycotina</taxon>
        <taxon>Leotiomycetes</taxon>
        <taxon>Helotiales</taxon>
        <taxon>Sclerotiniaceae</taxon>
        <taxon>Monilinia</taxon>
    </lineage>
</organism>
<dbReference type="SFLD" id="SFLDS00003">
    <property type="entry name" value="Haloacid_Dehalogenase"/>
    <property type="match status" value="1"/>
</dbReference>
<evidence type="ECO:0000256" key="1">
    <source>
        <dbReference type="ARBA" id="ARBA00001946"/>
    </source>
</evidence>
<reference evidence="23" key="1">
    <citation type="submission" date="2020-10" db="EMBL/GenBank/DDBJ databases">
        <title>Genome Sequence of Monilinia vaccinii-corymbosi Sheds Light on Mummy Berry Disease Infection of Blueberry and Mating Type.</title>
        <authorList>
            <person name="Yow A.G."/>
            <person name="Zhang Y."/>
            <person name="Bansal K."/>
            <person name="Eacker S.M."/>
            <person name="Sullivan S."/>
            <person name="Liachko I."/>
            <person name="Cubeta M.A."/>
            <person name="Rollins J.A."/>
            <person name="Ashrafi H."/>
        </authorList>
    </citation>
    <scope>NUCLEOTIDE SEQUENCE</scope>
    <source>
        <strain evidence="23">RL-1</strain>
    </source>
</reference>
<feature type="active site" description="4-aspartylphosphate intermediate" evidence="16">
    <location>
        <position position="676"/>
    </location>
</feature>
<keyword evidence="7 17" id="KW-0547">Nucleotide-binding</keyword>
<dbReference type="SFLD" id="SFLDF00027">
    <property type="entry name" value="p-type_atpase"/>
    <property type="match status" value="1"/>
</dbReference>
<feature type="binding site" evidence="17">
    <location>
        <position position="829"/>
    </location>
    <ligand>
        <name>ATP</name>
        <dbReference type="ChEBI" id="CHEBI:30616"/>
    </ligand>
</feature>
<dbReference type="GO" id="GO:0000287">
    <property type="term" value="F:magnesium ion binding"/>
    <property type="evidence" value="ECO:0007669"/>
    <property type="project" value="UniProtKB-UniRule"/>
</dbReference>
<feature type="binding site" evidence="17">
    <location>
        <position position="676"/>
    </location>
    <ligand>
        <name>ATP</name>
        <dbReference type="ChEBI" id="CHEBI:30616"/>
    </ligand>
</feature>
<feature type="binding site" evidence="17">
    <location>
        <position position="1056"/>
    </location>
    <ligand>
        <name>ATP</name>
        <dbReference type="ChEBI" id="CHEBI:30616"/>
    </ligand>
</feature>
<dbReference type="GO" id="GO:0005524">
    <property type="term" value="F:ATP binding"/>
    <property type="evidence" value="ECO:0007669"/>
    <property type="project" value="UniProtKB-UniRule"/>
</dbReference>
<feature type="binding site" evidence="17">
    <location>
        <position position="1085"/>
    </location>
    <ligand>
        <name>ATP</name>
        <dbReference type="ChEBI" id="CHEBI:30616"/>
    </ligand>
</feature>
<feature type="binding site" evidence="18">
    <location>
        <position position="678"/>
    </location>
    <ligand>
        <name>Mg(2+)</name>
        <dbReference type="ChEBI" id="CHEBI:18420"/>
    </ligand>
</feature>
<evidence type="ECO:0000256" key="4">
    <source>
        <dbReference type="ARBA" id="ARBA00022448"/>
    </source>
</evidence>
<evidence type="ECO:0000256" key="11">
    <source>
        <dbReference type="ARBA" id="ARBA00022989"/>
    </source>
</evidence>
<evidence type="ECO:0000259" key="21">
    <source>
        <dbReference type="Pfam" id="PF16209"/>
    </source>
</evidence>
<dbReference type="GO" id="GO:0140326">
    <property type="term" value="F:ATPase-coupled intramembrane lipid transporter activity"/>
    <property type="evidence" value="ECO:0007669"/>
    <property type="project" value="UniProtKB-EC"/>
</dbReference>
<feature type="region of interest" description="Disordered" evidence="20">
    <location>
        <begin position="1"/>
        <end position="190"/>
    </location>
</feature>
<protein>
    <recommendedName>
        <fullName evidence="19">Phospholipid-transporting ATPase</fullName>
        <ecNumber evidence="19">7.6.2.1</ecNumber>
    </recommendedName>
</protein>
<feature type="binding site" evidence="17">
    <location>
        <position position="893"/>
    </location>
    <ligand>
        <name>ATP</name>
        <dbReference type="ChEBI" id="CHEBI:30616"/>
    </ligand>
</feature>
<dbReference type="InterPro" id="IPR008250">
    <property type="entry name" value="ATPase_P-typ_transduc_dom_A_sf"/>
</dbReference>
<evidence type="ECO:0000256" key="18">
    <source>
        <dbReference type="PIRSR" id="PIRSR606539-3"/>
    </source>
</evidence>
<feature type="transmembrane region" description="Helical" evidence="19">
    <location>
        <begin position="1250"/>
        <end position="1268"/>
    </location>
</feature>
<feature type="compositionally biased region" description="Low complexity" evidence="20">
    <location>
        <begin position="36"/>
        <end position="46"/>
    </location>
</feature>
<feature type="binding site" evidence="17">
    <location>
        <position position="864"/>
    </location>
    <ligand>
        <name>ATP</name>
        <dbReference type="ChEBI" id="CHEBI:30616"/>
    </ligand>
</feature>
<comment type="caution">
    <text evidence="19">Lacks conserved residue(s) required for the propagation of feature annotation.</text>
</comment>
<evidence type="ECO:0000313" key="24">
    <source>
        <dbReference type="Proteomes" id="UP000672032"/>
    </source>
</evidence>
<dbReference type="OrthoDB" id="377733at2759"/>
<evidence type="ECO:0000256" key="17">
    <source>
        <dbReference type="PIRSR" id="PIRSR606539-2"/>
    </source>
</evidence>
<dbReference type="FunFam" id="1.20.1110.10:FF:000048">
    <property type="entry name" value="Phospholipid-transporting ATPase"/>
    <property type="match status" value="1"/>
</dbReference>
<feature type="compositionally biased region" description="Acidic residues" evidence="20">
    <location>
        <begin position="170"/>
        <end position="183"/>
    </location>
</feature>
<dbReference type="Pfam" id="PF00702">
    <property type="entry name" value="Hydrolase"/>
    <property type="match status" value="1"/>
</dbReference>
<dbReference type="NCBIfam" id="TIGR01494">
    <property type="entry name" value="ATPase_P-type"/>
    <property type="match status" value="2"/>
</dbReference>
<dbReference type="NCBIfam" id="TIGR01652">
    <property type="entry name" value="ATPase-Plipid"/>
    <property type="match status" value="1"/>
</dbReference>
<dbReference type="InterPro" id="IPR006539">
    <property type="entry name" value="P-type_ATPase_IV"/>
</dbReference>
<evidence type="ECO:0000256" key="2">
    <source>
        <dbReference type="ARBA" id="ARBA00004337"/>
    </source>
</evidence>
<evidence type="ECO:0000256" key="20">
    <source>
        <dbReference type="SAM" id="MobiDB-lite"/>
    </source>
</evidence>
<dbReference type="InterPro" id="IPR023299">
    <property type="entry name" value="ATPase_P-typ_cyto_dom_N"/>
</dbReference>
<feature type="binding site" evidence="17">
    <location>
        <position position="1062"/>
    </location>
    <ligand>
        <name>ATP</name>
        <dbReference type="ChEBI" id="CHEBI:30616"/>
    </ligand>
</feature>
<feature type="compositionally biased region" description="Acidic residues" evidence="20">
    <location>
        <begin position="120"/>
        <end position="132"/>
    </location>
</feature>
<evidence type="ECO:0000256" key="10">
    <source>
        <dbReference type="ARBA" id="ARBA00022967"/>
    </source>
</evidence>
<evidence type="ECO:0000256" key="15">
    <source>
        <dbReference type="ARBA" id="ARBA00049128"/>
    </source>
</evidence>
<keyword evidence="9 18" id="KW-0460">Magnesium</keyword>
<accession>A0A8A3PQJ5</accession>
<dbReference type="PANTHER" id="PTHR24092">
    <property type="entry name" value="PROBABLE PHOSPHOLIPID-TRANSPORTING ATPASE"/>
    <property type="match status" value="1"/>
</dbReference>
<dbReference type="PANTHER" id="PTHR24092:SF5">
    <property type="entry name" value="PHOSPHOLIPID-TRANSPORTING ATPASE"/>
    <property type="match status" value="1"/>
</dbReference>
<sequence>MPSSAAHHQPNPPDSSADDADSDLELDLQELDPITSDNSNLLNSSSRTQQTSREERRGNPIPLRNLRMGGLRNFGRNRGYGDLGRNRDADTDSEDLRGLLNDDFGGDGMGRSSRGSSNGADDDVPLLSEEESGSSRRQRRQSSDKVRNISSQLRIPSFLSRNQNSQPSPEEGDEQGEEGEEEHDPASSRTVHVGAVQTSRFPPNAVSNAKYTPISFLPRTLYNEFSFFFNMYFLLVALSQVIPPLRIGYLSTYIVPLIFVLTITLGKEAFDDIERRRRDAEANSEGYTVLCFDSSSLANTDKYGARKKLKSKGKSKKGRSLLQPDRLSDIQEEEENAESRGRDVPSSSVREVIRKSRDLKVGDVLKLGKDQRVPADVVILKSTANESSAAVSHEPAMNTAVTPSESLLVDAISDPSIDQSTTTTSESRESTSQFGNTPAADAAGAGETFIRTDQLDGETDWKLRLGSPLTQSLDPSEFVRLRVVAGKPDKKVNEFIGTVSLVPKGTDGYDPHVPKERTTAGDAAQDGDSAPLTIDNTAWANTVLASSATTFAVIVYTGRQTRSALSTSPSRSKTGLLENEINSLTKILCALTLTLSIVLVALEGFEHVEGVKWYVKIMRFLVLFSTIVPISLRVNLDMGKSVYSSFIHRDSGIEGAVVRTSTIPEELGRIEYLLSDKTGTLTQNEMEMKKIHVGTVSYANEAMDEVATYIKQGFSVPADANQSSVLVTPSSVASNTVTATRTRREIGTRVRDVVLALALCHNVTPTIEEIDGQDVTSYQASSPDEIAIVKWTEAVGLRLIHRDRKGMLLQSVDTGRAVVRVRILEVFPFTSEGKRMGIVVQFLDGSETPTNSNLEAGEIWFYQKGADTVMTSIVAANDWLDEETANMAREGLRTLVVGRKKMSIQNYKDFSQSYREASVSINNRDAGMARVVSHFLEKDLELLGVTGVEDKLQKDVKPSLELLRNAGIKIWMLTGDKVETARCVAVSAKLVARGQYIHTIDKLKRKDNAQDHLDFLRGKTDACLLIDGESLALLLTHFRTEFISLAVLLPAVVACRCSPTQKADVAKLIREYTKKRVCCIGDGGNDVSMIQAADVGVGIVGKEGRQASLAADFSIEQFCHLTKLLVWHGRNSYKRSAKLAQFVIHRGLIISVCQTMYSIAIKFEPEGLYKDWLLVGYATVYTMAPVFSLVLDKDVDENVANLYPELYKELTSGSSLSYRTFFVWVFVSIYQGGMIQGLSQILTEVDGPRMVAVSFTVLVLNELTMVAFEITTWHPVMIVCLIGTLLLYLGSIPFLGGYFDLGFVITWGFIWRVAAISAISLIPPYAGKLIRRTIKPPSYRKVQGI</sequence>
<dbReference type="InterPro" id="IPR001757">
    <property type="entry name" value="P_typ_ATPase"/>
</dbReference>
<dbReference type="InterPro" id="IPR036412">
    <property type="entry name" value="HAD-like_sf"/>
</dbReference>
<keyword evidence="10 19" id="KW-1278">Translocase</keyword>
<dbReference type="Gene3D" id="2.70.150.10">
    <property type="entry name" value="Calcium-transporting ATPase, cytoplasmic transduction domain A"/>
    <property type="match status" value="1"/>
</dbReference>
<feature type="binding site" evidence="17">
    <location>
        <position position="1086"/>
    </location>
    <ligand>
        <name>ATP</name>
        <dbReference type="ChEBI" id="CHEBI:30616"/>
    </ligand>
</feature>
<feature type="binding site" evidence="17">
    <location>
        <position position="785"/>
    </location>
    <ligand>
        <name>ATP</name>
        <dbReference type="ChEBI" id="CHEBI:30616"/>
    </ligand>
</feature>
<feature type="compositionally biased region" description="Basic residues" evidence="20">
    <location>
        <begin position="308"/>
        <end position="319"/>
    </location>
</feature>
<evidence type="ECO:0000256" key="3">
    <source>
        <dbReference type="ARBA" id="ARBA00008109"/>
    </source>
</evidence>
<comment type="catalytic activity">
    <reaction evidence="14 19">
        <text>ATP + H2O + phospholipidSide 1 = ADP + phosphate + phospholipidSide 2.</text>
        <dbReference type="EC" id="7.6.2.1"/>
    </reaction>
</comment>
<dbReference type="Gene3D" id="3.40.1110.10">
    <property type="entry name" value="Calcium-transporting ATPase, cytoplasmic domain N"/>
    <property type="match status" value="1"/>
</dbReference>
<dbReference type="Gene3D" id="3.40.50.1000">
    <property type="entry name" value="HAD superfamily/HAD-like"/>
    <property type="match status" value="1"/>
</dbReference>
<feature type="binding site" evidence="17">
    <location>
        <position position="678"/>
    </location>
    <ligand>
        <name>ATP</name>
        <dbReference type="ChEBI" id="CHEBI:30616"/>
    </ligand>
</feature>
<feature type="transmembrane region" description="Helical" evidence="19">
    <location>
        <begin position="1275"/>
        <end position="1295"/>
    </location>
</feature>
<dbReference type="GO" id="GO:0006897">
    <property type="term" value="P:endocytosis"/>
    <property type="evidence" value="ECO:0007669"/>
    <property type="project" value="TreeGrafter"/>
</dbReference>
<feature type="region of interest" description="Disordered" evidence="20">
    <location>
        <begin position="415"/>
        <end position="445"/>
    </location>
</feature>
<feature type="binding site" evidence="17">
    <location>
        <position position="976"/>
    </location>
    <ligand>
        <name>ATP</name>
        <dbReference type="ChEBI" id="CHEBI:30616"/>
    </ligand>
</feature>
<dbReference type="GO" id="GO:0045332">
    <property type="term" value="P:phospholipid translocation"/>
    <property type="evidence" value="ECO:0007669"/>
    <property type="project" value="TreeGrafter"/>
</dbReference>